<reference evidence="1" key="2">
    <citation type="journal article" date="2022" name="Elife">
        <title>Obligate sexual reproduction of a homothallic fungus closely related to the Cryptococcus pathogenic species complex.</title>
        <authorList>
            <person name="Passer A.R."/>
            <person name="Clancey S.A."/>
            <person name="Shea T."/>
            <person name="David-Palma M."/>
            <person name="Averette A.F."/>
            <person name="Boekhout T."/>
            <person name="Porcel B.M."/>
            <person name="Nowrousian M."/>
            <person name="Cuomo C.A."/>
            <person name="Sun S."/>
            <person name="Heitman J."/>
            <person name="Coelho M.A."/>
        </authorList>
    </citation>
    <scope>NUCLEOTIDE SEQUENCE</scope>
    <source>
        <strain evidence="1">CBS 7841</strain>
    </source>
</reference>
<organism evidence="1 2">
    <name type="scientific">Cryptococcus depauperatus CBS 7841</name>
    <dbReference type="NCBI Taxonomy" id="1295531"/>
    <lineage>
        <taxon>Eukaryota</taxon>
        <taxon>Fungi</taxon>
        <taxon>Dikarya</taxon>
        <taxon>Basidiomycota</taxon>
        <taxon>Agaricomycotina</taxon>
        <taxon>Tremellomycetes</taxon>
        <taxon>Tremellales</taxon>
        <taxon>Cryptococcaceae</taxon>
        <taxon>Cryptococcus</taxon>
    </lineage>
</organism>
<name>A0AAJ8M1R6_9TREE</name>
<protein>
    <submittedName>
        <fullName evidence="1">Uncharacterized protein</fullName>
    </submittedName>
</protein>
<dbReference type="SUPFAM" id="SSF53474">
    <property type="entry name" value="alpha/beta-Hydrolases"/>
    <property type="match status" value="1"/>
</dbReference>
<accession>A0AAJ8M1R6</accession>
<dbReference type="PANTHER" id="PTHR47381:SF3">
    <property type="entry name" value="ALPHA_BETA-HYDROLASES SUPERFAMILY PROTEIN"/>
    <property type="match status" value="1"/>
</dbReference>
<dbReference type="Proteomes" id="UP000094043">
    <property type="component" value="Chromosome 3"/>
</dbReference>
<evidence type="ECO:0000313" key="2">
    <source>
        <dbReference type="Proteomes" id="UP000094043"/>
    </source>
</evidence>
<gene>
    <name evidence="1" type="ORF">L203_103099</name>
</gene>
<dbReference type="AlphaFoldDB" id="A0AAJ8M1R6"/>
<dbReference type="EMBL" id="CP143786">
    <property type="protein sequence ID" value="WVN87902.1"/>
    <property type="molecule type" value="Genomic_DNA"/>
</dbReference>
<sequence length="319" mass="35842">MTNVHQPLDSDKASSGARILQKTDYPSLAKGYPEPSVRDVNIVGLELKVYGLEEIRTSNRPLVVMISCHGRMNSQKDMKYFAQGILGEISSKNRNGQYRDLVVVTLDQRNHGTRTVDRTANLAFDGNFRHLVDMTATVHGGVHDVQLVMDFIGAYLFPNGEKVTEEFVATGISLGGHVTWKLLHDDPRVRIGIPIIGLPFESVPIYLQARAESSHPPLRWEPPLYPPSLRTLIEPKRDERVEQECYGGKRILTMHGKEDTLVPYSRGEPDIKKIGMWVKKGGGICVIDVQEKVGHVCTIQMMQKTAEWVWIYALKEPSS</sequence>
<proteinExistence type="predicted"/>
<dbReference type="InterPro" id="IPR029058">
    <property type="entry name" value="AB_hydrolase_fold"/>
</dbReference>
<reference evidence="1" key="3">
    <citation type="submission" date="2024-01" db="EMBL/GenBank/DDBJ databases">
        <authorList>
            <person name="Coelho M.A."/>
            <person name="David-Palma M."/>
            <person name="Shea T."/>
            <person name="Sun S."/>
            <person name="Cuomo C.A."/>
            <person name="Heitman J."/>
        </authorList>
    </citation>
    <scope>NUCLEOTIDE SEQUENCE</scope>
    <source>
        <strain evidence="1">CBS 7841</strain>
    </source>
</reference>
<dbReference type="GeneID" id="91087310"/>
<keyword evidence="2" id="KW-1185">Reference proteome</keyword>
<evidence type="ECO:0000313" key="1">
    <source>
        <dbReference type="EMBL" id="WVN87902.1"/>
    </source>
</evidence>
<dbReference type="KEGG" id="cdep:91087310"/>
<dbReference type="RefSeq" id="XP_066068602.1">
    <property type="nucleotide sequence ID" value="XM_066212505.1"/>
</dbReference>
<dbReference type="PANTHER" id="PTHR47381">
    <property type="entry name" value="ALPHA/BETA-HYDROLASES SUPERFAMILY PROTEIN"/>
    <property type="match status" value="1"/>
</dbReference>
<dbReference type="Gene3D" id="3.40.50.1820">
    <property type="entry name" value="alpha/beta hydrolase"/>
    <property type="match status" value="1"/>
</dbReference>
<reference evidence="1" key="1">
    <citation type="submission" date="2016-06" db="EMBL/GenBank/DDBJ databases">
        <authorList>
            <person name="Cuomo C."/>
            <person name="Litvintseva A."/>
            <person name="Heitman J."/>
            <person name="Chen Y."/>
            <person name="Sun S."/>
            <person name="Springer D."/>
            <person name="Dromer F."/>
            <person name="Young S."/>
            <person name="Zeng Q."/>
            <person name="Chapman S."/>
            <person name="Gujja S."/>
            <person name="Saif S."/>
            <person name="Birren B."/>
        </authorList>
    </citation>
    <scope>NUCLEOTIDE SEQUENCE</scope>
    <source>
        <strain evidence="1">CBS 7841</strain>
    </source>
</reference>